<accession>A0AAN8ZLS4</accession>
<sequence>MEEARDSLPKAARRMQKFSNRKKRPLEFNMGDRILLKLTPQIWKEITSKTAHKGLVLRYGPFEVLQPIENSPAPPVREQFDKKVEQILDHKVIGCGEKSRRVDYLVAWKRKPIEEATMEFDTTLWQFEKEIKDYWEQHLTRTSGSPGGVGL</sequence>
<evidence type="ECO:0000313" key="4">
    <source>
        <dbReference type="Proteomes" id="UP001370490"/>
    </source>
</evidence>
<feature type="domain" description="Chromo" evidence="2">
    <location>
        <begin position="83"/>
        <end position="136"/>
    </location>
</feature>
<dbReference type="EMBL" id="JBAMMX010000004">
    <property type="protein sequence ID" value="KAK6942197.1"/>
    <property type="molecule type" value="Genomic_DNA"/>
</dbReference>
<name>A0AAN8ZLS4_9MAGN</name>
<gene>
    <name evidence="3" type="ORF">RJ641_027574</name>
</gene>
<comment type="caution">
    <text evidence="3">The sequence shown here is derived from an EMBL/GenBank/DDBJ whole genome shotgun (WGS) entry which is preliminary data.</text>
</comment>
<feature type="region of interest" description="Disordered" evidence="1">
    <location>
        <begin position="1"/>
        <end position="20"/>
    </location>
</feature>
<dbReference type="Pfam" id="PF00385">
    <property type="entry name" value="Chromo"/>
    <property type="match status" value="1"/>
</dbReference>
<protein>
    <recommendedName>
        <fullName evidence="2">Chromo domain-containing protein</fullName>
    </recommendedName>
</protein>
<dbReference type="InterPro" id="IPR016197">
    <property type="entry name" value="Chromo-like_dom_sf"/>
</dbReference>
<reference evidence="3 4" key="1">
    <citation type="submission" date="2023-12" db="EMBL/GenBank/DDBJ databases">
        <title>A high-quality genome assembly for Dillenia turbinata (Dilleniales).</title>
        <authorList>
            <person name="Chanderbali A."/>
        </authorList>
    </citation>
    <scope>NUCLEOTIDE SEQUENCE [LARGE SCALE GENOMIC DNA]</scope>
    <source>
        <strain evidence="3">LSX21</strain>
        <tissue evidence="3">Leaf</tissue>
    </source>
</reference>
<dbReference type="InterPro" id="IPR023780">
    <property type="entry name" value="Chromo_domain"/>
</dbReference>
<evidence type="ECO:0000259" key="2">
    <source>
        <dbReference type="Pfam" id="PF00385"/>
    </source>
</evidence>
<evidence type="ECO:0000313" key="3">
    <source>
        <dbReference type="EMBL" id="KAK6942197.1"/>
    </source>
</evidence>
<feature type="compositionally biased region" description="Basic residues" evidence="1">
    <location>
        <begin position="11"/>
        <end position="20"/>
    </location>
</feature>
<organism evidence="3 4">
    <name type="scientific">Dillenia turbinata</name>
    <dbReference type="NCBI Taxonomy" id="194707"/>
    <lineage>
        <taxon>Eukaryota</taxon>
        <taxon>Viridiplantae</taxon>
        <taxon>Streptophyta</taxon>
        <taxon>Embryophyta</taxon>
        <taxon>Tracheophyta</taxon>
        <taxon>Spermatophyta</taxon>
        <taxon>Magnoliopsida</taxon>
        <taxon>eudicotyledons</taxon>
        <taxon>Gunneridae</taxon>
        <taxon>Pentapetalae</taxon>
        <taxon>Dilleniales</taxon>
        <taxon>Dilleniaceae</taxon>
        <taxon>Dillenia</taxon>
    </lineage>
</organism>
<dbReference type="Gene3D" id="2.40.50.40">
    <property type="match status" value="1"/>
</dbReference>
<dbReference type="Proteomes" id="UP001370490">
    <property type="component" value="Unassembled WGS sequence"/>
</dbReference>
<dbReference type="AlphaFoldDB" id="A0AAN8ZLS4"/>
<proteinExistence type="predicted"/>
<dbReference type="SUPFAM" id="SSF54160">
    <property type="entry name" value="Chromo domain-like"/>
    <property type="match status" value="1"/>
</dbReference>
<keyword evidence="4" id="KW-1185">Reference proteome</keyword>
<evidence type="ECO:0000256" key="1">
    <source>
        <dbReference type="SAM" id="MobiDB-lite"/>
    </source>
</evidence>